<protein>
    <submittedName>
        <fullName evidence="1">Uncharacterized protein</fullName>
    </submittedName>
</protein>
<evidence type="ECO:0000313" key="1">
    <source>
        <dbReference type="EMBL" id="MFD1421401.1"/>
    </source>
</evidence>
<comment type="caution">
    <text evidence="1">The sequence shown here is derived from an EMBL/GenBank/DDBJ whole genome shotgun (WGS) entry which is preliminary data.</text>
</comment>
<name>A0ABW4C1M2_9LACO</name>
<dbReference type="Proteomes" id="UP001597188">
    <property type="component" value="Unassembled WGS sequence"/>
</dbReference>
<organism evidence="1 2">
    <name type="scientific">Lactiplantibacillus songbeiensis</name>
    <dbReference type="NCBI Taxonomy" id="2559920"/>
    <lineage>
        <taxon>Bacteria</taxon>
        <taxon>Bacillati</taxon>
        <taxon>Bacillota</taxon>
        <taxon>Bacilli</taxon>
        <taxon>Lactobacillales</taxon>
        <taxon>Lactobacillaceae</taxon>
        <taxon>Lactiplantibacillus</taxon>
    </lineage>
</organism>
<dbReference type="EMBL" id="JBHTOJ010000039">
    <property type="protein sequence ID" value="MFD1421401.1"/>
    <property type="molecule type" value="Genomic_DNA"/>
</dbReference>
<keyword evidence="2" id="KW-1185">Reference proteome</keyword>
<reference evidence="2" key="1">
    <citation type="journal article" date="2019" name="Int. J. Syst. Evol. Microbiol.">
        <title>The Global Catalogue of Microorganisms (GCM) 10K type strain sequencing project: providing services to taxonomists for standard genome sequencing and annotation.</title>
        <authorList>
            <consortium name="The Broad Institute Genomics Platform"/>
            <consortium name="The Broad Institute Genome Sequencing Center for Infectious Disease"/>
            <person name="Wu L."/>
            <person name="Ma J."/>
        </authorList>
    </citation>
    <scope>NUCLEOTIDE SEQUENCE [LARGE SCALE GENOMIC DNA]</scope>
    <source>
        <strain evidence="2">CCM 8931</strain>
    </source>
</reference>
<gene>
    <name evidence="1" type="ORF">ACFQ5L_10665</name>
</gene>
<proteinExistence type="predicted"/>
<evidence type="ECO:0000313" key="2">
    <source>
        <dbReference type="Proteomes" id="UP001597188"/>
    </source>
</evidence>
<dbReference type="RefSeq" id="WP_171001632.1">
    <property type="nucleotide sequence ID" value="NZ_BJDL01000033.1"/>
</dbReference>
<sequence>MAKNIVDLSSIDSKSYHQLVLTAKAEANIDEVSNKLEFQTMGIQSGTIDD</sequence>
<accession>A0ABW4C1M2</accession>